<reference evidence="1" key="1">
    <citation type="journal article" date="2022" name="Int. J. Mol. Sci.">
        <title>Draft Genome of Tanacetum Coccineum: Genomic Comparison of Closely Related Tanacetum-Family Plants.</title>
        <authorList>
            <person name="Yamashiro T."/>
            <person name="Shiraishi A."/>
            <person name="Nakayama K."/>
            <person name="Satake H."/>
        </authorList>
    </citation>
    <scope>NUCLEOTIDE SEQUENCE</scope>
</reference>
<gene>
    <name evidence="1" type="ORF">Tco_0749390</name>
</gene>
<keyword evidence="2" id="KW-1185">Reference proteome</keyword>
<proteinExistence type="predicted"/>
<evidence type="ECO:0000313" key="1">
    <source>
        <dbReference type="EMBL" id="GJS82849.1"/>
    </source>
</evidence>
<sequence>MSSQGTQHDIYEHSTWPLCASTNATGENQNPNHYINRRSNDDLEDYYEALLQIQTLSCNAFLRLGVQYCFCLGDYLPGDTTEVENPHECGHPPGGVRRRGRPPGGVCRCGSLRNRD</sequence>
<protein>
    <submittedName>
        <fullName evidence="1">Uncharacterized protein</fullName>
    </submittedName>
</protein>
<accession>A0ABQ4YY88</accession>
<evidence type="ECO:0000313" key="2">
    <source>
        <dbReference type="Proteomes" id="UP001151760"/>
    </source>
</evidence>
<comment type="caution">
    <text evidence="1">The sequence shown here is derived from an EMBL/GenBank/DDBJ whole genome shotgun (WGS) entry which is preliminary data.</text>
</comment>
<organism evidence="1 2">
    <name type="scientific">Tanacetum coccineum</name>
    <dbReference type="NCBI Taxonomy" id="301880"/>
    <lineage>
        <taxon>Eukaryota</taxon>
        <taxon>Viridiplantae</taxon>
        <taxon>Streptophyta</taxon>
        <taxon>Embryophyta</taxon>
        <taxon>Tracheophyta</taxon>
        <taxon>Spermatophyta</taxon>
        <taxon>Magnoliopsida</taxon>
        <taxon>eudicotyledons</taxon>
        <taxon>Gunneridae</taxon>
        <taxon>Pentapetalae</taxon>
        <taxon>asterids</taxon>
        <taxon>campanulids</taxon>
        <taxon>Asterales</taxon>
        <taxon>Asteraceae</taxon>
        <taxon>Asteroideae</taxon>
        <taxon>Anthemideae</taxon>
        <taxon>Anthemidinae</taxon>
        <taxon>Tanacetum</taxon>
    </lineage>
</organism>
<name>A0ABQ4YY88_9ASTR</name>
<reference evidence="1" key="2">
    <citation type="submission" date="2022-01" db="EMBL/GenBank/DDBJ databases">
        <authorList>
            <person name="Yamashiro T."/>
            <person name="Shiraishi A."/>
            <person name="Satake H."/>
            <person name="Nakayama K."/>
        </authorList>
    </citation>
    <scope>NUCLEOTIDE SEQUENCE</scope>
</reference>
<dbReference type="EMBL" id="BQNB010010856">
    <property type="protein sequence ID" value="GJS82849.1"/>
    <property type="molecule type" value="Genomic_DNA"/>
</dbReference>
<dbReference type="Proteomes" id="UP001151760">
    <property type="component" value="Unassembled WGS sequence"/>
</dbReference>